<dbReference type="PROSITE" id="PS51845">
    <property type="entry name" value="PDEASE_I_2"/>
    <property type="match status" value="1"/>
</dbReference>
<evidence type="ECO:0000256" key="3">
    <source>
        <dbReference type="SAM" id="MobiDB-lite"/>
    </source>
</evidence>
<dbReference type="Pfam" id="PF13191">
    <property type="entry name" value="AAA_16"/>
    <property type="match status" value="1"/>
</dbReference>
<dbReference type="Gene3D" id="3.30.70.1230">
    <property type="entry name" value="Nucleotide cyclase"/>
    <property type="match status" value="2"/>
</dbReference>
<dbReference type="InterPro" id="IPR027417">
    <property type="entry name" value="P-loop_NTPase"/>
</dbReference>
<feature type="compositionally biased region" description="Polar residues" evidence="3">
    <location>
        <begin position="22"/>
        <end position="34"/>
    </location>
</feature>
<dbReference type="SUPFAM" id="SSF53590">
    <property type="entry name" value="Nucleoside hydrolase"/>
    <property type="match status" value="1"/>
</dbReference>
<feature type="region of interest" description="Disordered" evidence="3">
    <location>
        <begin position="1528"/>
        <end position="1576"/>
    </location>
</feature>
<dbReference type="GO" id="GO:0005737">
    <property type="term" value="C:cytoplasm"/>
    <property type="evidence" value="ECO:0007669"/>
    <property type="project" value="TreeGrafter"/>
</dbReference>
<dbReference type="InterPro" id="IPR001054">
    <property type="entry name" value="A/G_cyclase"/>
</dbReference>
<dbReference type="GO" id="GO:0005524">
    <property type="term" value="F:ATP binding"/>
    <property type="evidence" value="ECO:0007669"/>
    <property type="project" value="UniProtKB-KW"/>
</dbReference>
<organism evidence="7 8">
    <name type="scientific">Prymnesium parvum</name>
    <name type="common">Toxic golden alga</name>
    <dbReference type="NCBI Taxonomy" id="97485"/>
    <lineage>
        <taxon>Eukaryota</taxon>
        <taxon>Haptista</taxon>
        <taxon>Haptophyta</taxon>
        <taxon>Prymnesiophyceae</taxon>
        <taxon>Prymnesiales</taxon>
        <taxon>Prymnesiaceae</taxon>
        <taxon>Prymnesium</taxon>
    </lineage>
</organism>
<dbReference type="SUPFAM" id="SSF51206">
    <property type="entry name" value="cAMP-binding domain-like"/>
    <property type="match status" value="1"/>
</dbReference>
<evidence type="ECO:0000256" key="2">
    <source>
        <dbReference type="ARBA" id="ARBA00022840"/>
    </source>
</evidence>
<protein>
    <recommendedName>
        <fullName evidence="9">Guanylate cyclase</fullName>
    </recommendedName>
</protein>
<dbReference type="Gene3D" id="1.10.1300.10">
    <property type="entry name" value="3'5'-cyclic nucleotide phosphodiesterase, catalytic domain"/>
    <property type="match status" value="1"/>
</dbReference>
<proteinExistence type="predicted"/>
<dbReference type="PROSITE" id="PS50125">
    <property type="entry name" value="GUANYLATE_CYCLASE_2"/>
    <property type="match status" value="2"/>
</dbReference>
<dbReference type="InterPro" id="IPR018490">
    <property type="entry name" value="cNMP-bd_dom_sf"/>
</dbReference>
<name>A0AB34JSB1_PRYPA</name>
<dbReference type="PRINTS" id="PR00103">
    <property type="entry name" value="CAMPKINASE"/>
</dbReference>
<keyword evidence="8" id="KW-1185">Reference proteome</keyword>
<dbReference type="SMART" id="SM00044">
    <property type="entry name" value="CYCc"/>
    <property type="match status" value="1"/>
</dbReference>
<feature type="region of interest" description="Disordered" evidence="3">
    <location>
        <begin position="2001"/>
        <end position="2039"/>
    </location>
</feature>
<dbReference type="PANTHER" id="PTHR16305:SF28">
    <property type="entry name" value="GUANYLATE CYCLASE DOMAIN-CONTAINING PROTEIN"/>
    <property type="match status" value="1"/>
</dbReference>
<dbReference type="Pfam" id="PF00027">
    <property type="entry name" value="cNMP_binding"/>
    <property type="match status" value="1"/>
</dbReference>
<feature type="domain" description="Cyclic nucleotide-binding" evidence="4">
    <location>
        <begin position="1140"/>
        <end position="1268"/>
    </location>
</feature>
<dbReference type="EMBL" id="JBGBPQ010000004">
    <property type="protein sequence ID" value="KAL1525051.1"/>
    <property type="molecule type" value="Genomic_DNA"/>
</dbReference>
<dbReference type="GO" id="GO:0016799">
    <property type="term" value="F:hydrolase activity, hydrolyzing N-glycosyl compounds"/>
    <property type="evidence" value="ECO:0007669"/>
    <property type="project" value="InterPro"/>
</dbReference>
<feature type="domain" description="Guanylate cyclase" evidence="5">
    <location>
        <begin position="1023"/>
        <end position="1074"/>
    </location>
</feature>
<evidence type="ECO:0000259" key="5">
    <source>
        <dbReference type="PROSITE" id="PS50125"/>
    </source>
</evidence>
<dbReference type="Proteomes" id="UP001515480">
    <property type="component" value="Unassembled WGS sequence"/>
</dbReference>
<reference evidence="7 8" key="1">
    <citation type="journal article" date="2024" name="Science">
        <title>Giant polyketide synthase enzymes in the biosynthesis of giant marine polyether toxins.</title>
        <authorList>
            <person name="Fallon T.R."/>
            <person name="Shende V.V."/>
            <person name="Wierzbicki I.H."/>
            <person name="Pendleton A.L."/>
            <person name="Watervoot N.F."/>
            <person name="Auber R.P."/>
            <person name="Gonzalez D.J."/>
            <person name="Wisecaver J.H."/>
            <person name="Moore B.S."/>
        </authorList>
    </citation>
    <scope>NUCLEOTIDE SEQUENCE [LARGE SCALE GENOMIC DNA]</scope>
    <source>
        <strain evidence="7 8">12B1</strain>
    </source>
</reference>
<evidence type="ECO:0000313" key="7">
    <source>
        <dbReference type="EMBL" id="KAL1525051.1"/>
    </source>
</evidence>
<feature type="compositionally biased region" description="Basic and acidic residues" evidence="3">
    <location>
        <begin position="1563"/>
        <end position="1572"/>
    </location>
</feature>
<dbReference type="InterPro" id="IPR002073">
    <property type="entry name" value="PDEase_catalytic_dom"/>
</dbReference>
<dbReference type="GO" id="GO:0035556">
    <property type="term" value="P:intracellular signal transduction"/>
    <property type="evidence" value="ECO:0007669"/>
    <property type="project" value="InterPro"/>
</dbReference>
<evidence type="ECO:0000313" key="8">
    <source>
        <dbReference type="Proteomes" id="UP001515480"/>
    </source>
</evidence>
<dbReference type="SMART" id="SM00100">
    <property type="entry name" value="cNMP"/>
    <property type="match status" value="1"/>
</dbReference>
<dbReference type="CDD" id="cd00038">
    <property type="entry name" value="CAP_ED"/>
    <property type="match status" value="1"/>
</dbReference>
<dbReference type="SUPFAM" id="SSF55073">
    <property type="entry name" value="Nucleotide cyclase"/>
    <property type="match status" value="2"/>
</dbReference>
<feature type="region of interest" description="Disordered" evidence="3">
    <location>
        <begin position="593"/>
        <end position="638"/>
    </location>
</feature>
<dbReference type="InterPro" id="IPR036452">
    <property type="entry name" value="Ribo_hydro-like"/>
</dbReference>
<dbReference type="Pfam" id="PF00211">
    <property type="entry name" value="Guanylate_cyc"/>
    <property type="match status" value="1"/>
</dbReference>
<feature type="compositionally biased region" description="Polar residues" evidence="3">
    <location>
        <begin position="2321"/>
        <end position="2340"/>
    </location>
</feature>
<dbReference type="PROSITE" id="PS50042">
    <property type="entry name" value="CNMP_BINDING_3"/>
    <property type="match status" value="1"/>
</dbReference>
<dbReference type="PROSITE" id="PS00889">
    <property type="entry name" value="CNMP_BINDING_2"/>
    <property type="match status" value="1"/>
</dbReference>
<feature type="domain" description="Guanylate cyclase" evidence="5">
    <location>
        <begin position="712"/>
        <end position="845"/>
    </location>
</feature>
<dbReference type="SUPFAM" id="SSF109604">
    <property type="entry name" value="HD-domain/PDEase-like"/>
    <property type="match status" value="1"/>
</dbReference>
<sequence>MHGERMSSDSFSKRHSMGSMVNGATSPKRASSGTACPPPPSTNRAAKAFTKTHSSASLDDEGEGRPNTERALRSLMHDVITSATGYPHDPLSTRDSAESTFDISALAMQTLQAALDVQQQQQLMWWNSVLPTQLEQVREVSDRSEAIAKDLVANRGGADVLELDHISNGHALYFLGLQIFEEHDLISQCRINQTILRHLLLRVELSSASNPFHNSAHAADVLLNVHLFLELHALKSRLTAEELLVAFFAAIVHCFNHPGTSNAFEQESNSLLTQTFADQSAIEHYRLSGVLSLLATPGFELLSGLSHRQTRNVRALLVDVVLATDMVHHNTLLRKLDVLMGKRGSVSPLFSSRDVDSSLLILIALKFAQLRYTAKSWNIHEVWANRMAAEFSALHSKRRAAGTVAAGQHSQLASQIGLLRFICLPLFDKVAVLTDSSLELCSQLEQNLRVWRTRARHASQSSGQPGNVRSAEASGGRAAEEEDHEVPLSGSEFDGTMFDVPFREVMMEVLEPTRRRSSHEQPGGAHRTHHMLRSEAQPRVVRASNSDENSFRKDSSFRKSVPVSLGIDSADKGGDTVALTGSVLGKIASLDSKLADTEDGETSSSTSGSFAAKRKVKFSSKIQTKPRPPPPVSNNAPMTTSEFYPFSTPSCSPRSTNTPRSNFLKRVFTFSPCVAHWDITQSLGLNSSLEMQTSRPLSSGIDEPSAFDFYAALLFVDISGFTPLCTLFDVDAVQGHINRFFTQLIEVISTHGGDVIRFAGDAILVAWSLPLNCSSSLKIQAARGACSCALQLISGVSYFIKQIDVHLRVSVGVGTGPVTGMRVGSPERWEFVLVGDPMHQVTEAERLAEPSEVVCSPQVWAYVKRHFFGTPVGEEGHVRVNESIGSQPFNLVNDEQVRAELLGYDLFTDTSVFEHEAIRKPLVAFVHETARELLESGHTHMAERRSIITAFCMIRGLENVLKSGADGLPAIQACIEAAMQCVSASGGLLRQFMLDDKGVVCIWNFGLSSNVFEDSAVRGLQSSMDVRAELAYLGFDSRIGLTSGSAFCGLVGSPSYRCEYGVMGASVNLAARLMCKAEDVLVNDELVREHGTSKNSLSNFTFEALDPIRVKGYSELVNIFRPRTDEMRQKVHDLLQPMEMFSTLDPQQQLAFLDAMQRCFFQAGEALVTEGELGDRLYVIVEGEVSVTKSKKKSLKRQDEAEHEQQSVTLRKGQFFGEMALLYSMPRSATVTAITPTICASIDRETFLTLIDGSLDMLKRTSSRRVLDGEKNTLDETLGDSMASRQSGQSGLARLKKYSQSLFAEGSRHEEGEVLAAQVESLLATGMPSLTSIAGEAGMGKTHLLSSLRKTYAGAVPIVFAQASEQDQATLTTWFHILRMILATACHLPLAQLSLSVVLKELPSLNSLNASALQRLQSIIEESEFNSRISLGRPRRSSSRTKAFMLSMSTSSERASASDQEIMRPAADDASLILSVIKKVVEGQPFVVIIDDAHHFDSLSWALLLDLLQRQLPIAVILAARTHAFRRDDNDSSPVPLEVRQPLGGSPDGRSSPLSPSPVNLRAGEHSGEIASRRRRTSGLKPTFLIRSKPRPGVVLRHLELQPIDAGQVKRILQAKCGESEAPPDVVTRGLSERSGGNPMFLLQMLSQIQEMEAAAGHPFDEVKQLECLSTLPASIHDSVLSSFATASVGFQSILKVASVLACPGLQPSKVLSIENAMLLGLHAGPVSDVTDIFNSHELARFLIRDSGASVPSVRFRSSVVCEVIYSLLLRSQRQQTHALAARWLERLQQVRPDGERRAVISWHWLKSTTERHDGLRFSTVISLFRAKTPWTSPPSGVAPAVMAQMGGHDIQARLELVPVMDLDSIPDFVKITDAGLAKNLDEADRLADLSDLVVQPHTHAVPLVMITNQTDPLPLVFAKTLISMRAIQLKAVIVNLRPCLKRARRARQILDSLGLSDVPVGVGADVISRDSSLFDSVLRSEQAIYPVDDKSILDAVRHRQSLSDTPRRMHSGSASSPGNRSRASSNSPPGSPSGSFRKLRNGHIEYDGYLLLCETYRNALPGSLTLLVISAMTDVARLIREEQELFVAKTRQVVVMGGVLASSLQEESGSLVGDDTARNHLLDTLSANYVFRLCQEIGVQLLVVTRYAAYGCPMPFFFYDELASRNDLLALEARDRYHMGIQHLWRQLRMPDTHRERAELPARCDLRWFYDTFCGGTSVPTSEVDIAPNLATVMLHDVIALLACCPDALDTLFEVELKNTLPLGSNDAVCHMCVGVSNKKSGIADGRQIRALFNYGLRIDALEREKTSSGNDVSEPWSPDSASSNDTACGPSPSSSTDSLYLASLPWVNGLPSMAE</sequence>
<feature type="region of interest" description="Disordered" evidence="3">
    <location>
        <begin position="2307"/>
        <end position="2341"/>
    </location>
</feature>
<gene>
    <name evidence="7" type="ORF">AB1Y20_019924</name>
</gene>
<dbReference type="Gene3D" id="2.60.120.10">
    <property type="entry name" value="Jelly Rolls"/>
    <property type="match status" value="1"/>
</dbReference>
<feature type="region of interest" description="Disordered" evidence="3">
    <location>
        <begin position="455"/>
        <end position="490"/>
    </location>
</feature>
<keyword evidence="1" id="KW-0547">Nucleotide-binding</keyword>
<dbReference type="InterPro" id="IPR029787">
    <property type="entry name" value="Nucleotide_cyclase"/>
</dbReference>
<dbReference type="InterPro" id="IPR014710">
    <property type="entry name" value="RmlC-like_jellyroll"/>
</dbReference>
<evidence type="ECO:0000259" key="6">
    <source>
        <dbReference type="PROSITE" id="PS51845"/>
    </source>
</evidence>
<dbReference type="InterPro" id="IPR041664">
    <property type="entry name" value="AAA_16"/>
</dbReference>
<dbReference type="GO" id="GO:0004114">
    <property type="term" value="F:3',5'-cyclic-nucleotide phosphodiesterase activity"/>
    <property type="evidence" value="ECO:0007669"/>
    <property type="project" value="InterPro"/>
</dbReference>
<dbReference type="InterPro" id="IPR036971">
    <property type="entry name" value="PDEase_catalytic_dom_sf"/>
</dbReference>
<dbReference type="GO" id="GO:0004016">
    <property type="term" value="F:adenylate cyclase activity"/>
    <property type="evidence" value="ECO:0007669"/>
    <property type="project" value="TreeGrafter"/>
</dbReference>
<dbReference type="Gene3D" id="3.90.245.10">
    <property type="entry name" value="Ribonucleoside hydrolase-like"/>
    <property type="match status" value="1"/>
</dbReference>
<dbReference type="InterPro" id="IPR000595">
    <property type="entry name" value="cNMP-bd_dom"/>
</dbReference>
<feature type="compositionally biased region" description="Polar residues" evidence="3">
    <location>
        <begin position="458"/>
        <end position="467"/>
    </location>
</feature>
<feature type="region of interest" description="Disordered" evidence="3">
    <location>
        <begin position="1"/>
        <end position="67"/>
    </location>
</feature>
<dbReference type="CDD" id="cd07302">
    <property type="entry name" value="CHD"/>
    <property type="match status" value="2"/>
</dbReference>
<feature type="domain" description="PDEase" evidence="6">
    <location>
        <begin position="135"/>
        <end position="458"/>
    </location>
</feature>
<dbReference type="GO" id="GO:0009190">
    <property type="term" value="P:cyclic nucleotide biosynthetic process"/>
    <property type="evidence" value="ECO:0007669"/>
    <property type="project" value="InterPro"/>
</dbReference>
<keyword evidence="2" id="KW-0067">ATP-binding</keyword>
<dbReference type="Pfam" id="PF00233">
    <property type="entry name" value="PDEase_I"/>
    <property type="match status" value="1"/>
</dbReference>
<feature type="compositionally biased region" description="Low complexity" evidence="3">
    <location>
        <begin position="2012"/>
        <end position="2036"/>
    </location>
</feature>
<dbReference type="PROSITE" id="PS00888">
    <property type="entry name" value="CNMP_BINDING_1"/>
    <property type="match status" value="1"/>
</dbReference>
<feature type="region of interest" description="Disordered" evidence="3">
    <location>
        <begin position="512"/>
        <end position="559"/>
    </location>
</feature>
<dbReference type="SUPFAM" id="SSF52540">
    <property type="entry name" value="P-loop containing nucleoside triphosphate hydrolases"/>
    <property type="match status" value="1"/>
</dbReference>
<dbReference type="PANTHER" id="PTHR16305">
    <property type="entry name" value="TESTICULAR SOLUBLE ADENYLYL CYCLASE"/>
    <property type="match status" value="1"/>
</dbReference>
<evidence type="ECO:0008006" key="9">
    <source>
        <dbReference type="Google" id="ProtNLM"/>
    </source>
</evidence>
<evidence type="ECO:0000259" key="4">
    <source>
        <dbReference type="PROSITE" id="PS50042"/>
    </source>
</evidence>
<accession>A0AB34JSB1</accession>
<evidence type="ECO:0000256" key="1">
    <source>
        <dbReference type="ARBA" id="ARBA00022741"/>
    </source>
</evidence>
<dbReference type="InterPro" id="IPR018488">
    <property type="entry name" value="cNMP-bd_CS"/>
</dbReference>
<comment type="caution">
    <text evidence="7">The sequence shown here is derived from an EMBL/GenBank/DDBJ whole genome shotgun (WGS) entry which is preliminary data.</text>
</comment>